<evidence type="ECO:0000256" key="5">
    <source>
        <dbReference type="SAM" id="Phobius"/>
    </source>
</evidence>
<evidence type="ECO:0000256" key="3">
    <source>
        <dbReference type="ARBA" id="ARBA00022989"/>
    </source>
</evidence>
<feature type="transmembrane region" description="Helical" evidence="5">
    <location>
        <begin position="257"/>
        <end position="274"/>
    </location>
</feature>
<evidence type="ECO:0000313" key="7">
    <source>
        <dbReference type="EMBL" id="NEW31258.1"/>
    </source>
</evidence>
<comment type="caution">
    <text evidence="7">The sequence shown here is derived from an EMBL/GenBank/DDBJ whole genome shotgun (WGS) entry which is preliminary data.</text>
</comment>
<dbReference type="RefSeq" id="WP_163841140.1">
    <property type="nucleotide sequence ID" value="NZ_JAAGVB010000002.1"/>
</dbReference>
<feature type="transmembrane region" description="Helical" evidence="5">
    <location>
        <begin position="286"/>
        <end position="303"/>
    </location>
</feature>
<proteinExistence type="predicted"/>
<dbReference type="SUPFAM" id="SSF103473">
    <property type="entry name" value="MFS general substrate transporter"/>
    <property type="match status" value="1"/>
</dbReference>
<dbReference type="PANTHER" id="PTHR42910">
    <property type="entry name" value="TRANSPORTER SCO4007-RELATED"/>
    <property type="match status" value="1"/>
</dbReference>
<dbReference type="InterPro" id="IPR011701">
    <property type="entry name" value="MFS"/>
</dbReference>
<dbReference type="InterPro" id="IPR020846">
    <property type="entry name" value="MFS_dom"/>
</dbReference>
<comment type="subcellular location">
    <subcellularLocation>
        <location evidence="1">Cell membrane</location>
        <topology evidence="1">Multi-pass membrane protein</topology>
    </subcellularLocation>
</comment>
<organism evidence="7 8">
    <name type="scientific">Nocardia cyriacigeorgica</name>
    <dbReference type="NCBI Taxonomy" id="135487"/>
    <lineage>
        <taxon>Bacteria</taxon>
        <taxon>Bacillati</taxon>
        <taxon>Actinomycetota</taxon>
        <taxon>Actinomycetes</taxon>
        <taxon>Mycobacteriales</taxon>
        <taxon>Nocardiaceae</taxon>
        <taxon>Nocardia</taxon>
    </lineage>
</organism>
<evidence type="ECO:0000256" key="2">
    <source>
        <dbReference type="ARBA" id="ARBA00022692"/>
    </source>
</evidence>
<evidence type="ECO:0000256" key="1">
    <source>
        <dbReference type="ARBA" id="ARBA00004651"/>
    </source>
</evidence>
<feature type="transmembrane region" description="Helical" evidence="5">
    <location>
        <begin position="349"/>
        <end position="367"/>
    </location>
</feature>
<evidence type="ECO:0000259" key="6">
    <source>
        <dbReference type="PROSITE" id="PS50850"/>
    </source>
</evidence>
<feature type="transmembrane region" description="Helical" evidence="5">
    <location>
        <begin position="50"/>
        <end position="74"/>
    </location>
</feature>
<feature type="transmembrane region" description="Helical" evidence="5">
    <location>
        <begin position="218"/>
        <end position="245"/>
    </location>
</feature>
<feature type="transmembrane region" description="Helical" evidence="5">
    <location>
        <begin position="19"/>
        <end position="38"/>
    </location>
</feature>
<dbReference type="PROSITE" id="PS50850">
    <property type="entry name" value="MFS"/>
    <property type="match status" value="1"/>
</dbReference>
<name>A0A6P1CFU1_9NOCA</name>
<feature type="transmembrane region" description="Helical" evidence="5">
    <location>
        <begin position="86"/>
        <end position="103"/>
    </location>
</feature>
<feature type="transmembrane region" description="Helical" evidence="5">
    <location>
        <begin position="309"/>
        <end position="328"/>
    </location>
</feature>
<dbReference type="InterPro" id="IPR036259">
    <property type="entry name" value="MFS_trans_sf"/>
</dbReference>
<feature type="domain" description="Major facilitator superfamily (MFS) profile" evidence="6">
    <location>
        <begin position="19"/>
        <end position="399"/>
    </location>
</feature>
<dbReference type="Pfam" id="PF07690">
    <property type="entry name" value="MFS_1"/>
    <property type="match status" value="1"/>
</dbReference>
<evidence type="ECO:0000313" key="8">
    <source>
        <dbReference type="Proteomes" id="UP000471166"/>
    </source>
</evidence>
<dbReference type="Gene3D" id="1.20.1250.20">
    <property type="entry name" value="MFS general substrate transporter like domains"/>
    <property type="match status" value="1"/>
</dbReference>
<keyword evidence="3 5" id="KW-1133">Transmembrane helix</keyword>
<dbReference type="EMBL" id="JAAGVB010000002">
    <property type="protein sequence ID" value="NEW31258.1"/>
    <property type="molecule type" value="Genomic_DNA"/>
</dbReference>
<keyword evidence="2 5" id="KW-0812">Transmembrane</keyword>
<feature type="transmembrane region" description="Helical" evidence="5">
    <location>
        <begin position="142"/>
        <end position="161"/>
    </location>
</feature>
<keyword evidence="4 5" id="KW-0472">Membrane</keyword>
<gene>
    <name evidence="7" type="ORF">GV791_01610</name>
</gene>
<reference evidence="7 8" key="1">
    <citation type="submission" date="2020-01" db="EMBL/GenBank/DDBJ databases">
        <title>Genetics and antimicrobial susceptibilities of Nocardia species isolated from the soil; a comparison with species isolated from humans.</title>
        <authorList>
            <person name="Carrasco G."/>
            <person name="Monzon S."/>
            <person name="Sansegundo M."/>
            <person name="Garcia E."/>
            <person name="Garrido N."/>
            <person name="Medina M.J."/>
            <person name="Villalon P."/>
            <person name="Ramirez-Arocha A.C."/>
            <person name="Jimenez P."/>
            <person name="Cuesta I."/>
            <person name="Valdezate S."/>
        </authorList>
    </citation>
    <scope>NUCLEOTIDE SEQUENCE [LARGE SCALE GENOMIC DNA]</scope>
    <source>
        <strain evidence="7 8">CNM20110626</strain>
    </source>
</reference>
<evidence type="ECO:0000256" key="4">
    <source>
        <dbReference type="ARBA" id="ARBA00023136"/>
    </source>
</evidence>
<protein>
    <submittedName>
        <fullName evidence="7">MFS transporter</fullName>
    </submittedName>
</protein>
<dbReference type="GO" id="GO:0022857">
    <property type="term" value="F:transmembrane transporter activity"/>
    <property type="evidence" value="ECO:0007669"/>
    <property type="project" value="InterPro"/>
</dbReference>
<dbReference type="Proteomes" id="UP000471166">
    <property type="component" value="Unassembled WGS sequence"/>
</dbReference>
<feature type="transmembrane region" description="Helical" evidence="5">
    <location>
        <begin position="109"/>
        <end position="130"/>
    </location>
</feature>
<dbReference type="AlphaFoldDB" id="A0A6P1CFU1"/>
<sequence>MTTHFVDDTRDELRLRGSVVLFMSLAAALGTSTIYPLQPAIAEVAGSLHASIAVVGFALAGGPIGYLVGLVLLVPLVDRFPPGRTLAIQFGALGVALAVSAVADRAWQVGLLIGVVGACSAVGASLSSLAGRLAPARRRATILGIVTAGISAGILAGRIAGGWLADAIGWRGMLLVFAAACLCAAGLCAVLLPGTAGTAELRYLATLRSLPGLFVRHVTLRIAAVCGALWFFAFCAVWAGLAVALSAPPFSYSAEQIGLFALAGLAGIPATQVAGRWTDRVGAARVILLGLALAGAAVIVAGLTLANAVAVLICLALFDAGLFAAQVANQSTVLAIDPDAPARFNSAYMLVYFVGGSLGTACGAASVERFGWSATALAAAGAIGLAAVIAVINGRGSVKSGERALIF</sequence>
<feature type="transmembrane region" description="Helical" evidence="5">
    <location>
        <begin position="373"/>
        <end position="393"/>
    </location>
</feature>
<dbReference type="PANTHER" id="PTHR42910:SF1">
    <property type="entry name" value="MAJOR FACILITATOR SUPERFAMILY (MFS) PROFILE DOMAIN-CONTAINING PROTEIN"/>
    <property type="match status" value="1"/>
</dbReference>
<accession>A0A6P1CFU1</accession>
<feature type="transmembrane region" description="Helical" evidence="5">
    <location>
        <begin position="173"/>
        <end position="197"/>
    </location>
</feature>
<dbReference type="GO" id="GO:0005886">
    <property type="term" value="C:plasma membrane"/>
    <property type="evidence" value="ECO:0007669"/>
    <property type="project" value="UniProtKB-SubCell"/>
</dbReference>